<dbReference type="Proteomes" id="UP000031829">
    <property type="component" value="Chromosome"/>
</dbReference>
<dbReference type="GO" id="GO:0005886">
    <property type="term" value="C:plasma membrane"/>
    <property type="evidence" value="ECO:0007669"/>
    <property type="project" value="TreeGrafter"/>
</dbReference>
<organism evidence="1 2">
    <name type="scientific">Priestia megaterium (strain ATCC 14581 / DSM 32 / CCUG 1817 / JCM 2506 / NBRC 15308 / NCIMB 9376 / NCTC 10342 / NRRL B-14308 / VKM B-512 / Ford 19)</name>
    <name type="common">Bacillus megaterium</name>
    <dbReference type="NCBI Taxonomy" id="1348623"/>
    <lineage>
        <taxon>Bacteria</taxon>
        <taxon>Bacillati</taxon>
        <taxon>Bacillota</taxon>
        <taxon>Bacilli</taxon>
        <taxon>Bacillales</taxon>
        <taxon>Bacillaceae</taxon>
        <taxon>Priestia</taxon>
    </lineage>
</organism>
<dbReference type="GeneID" id="93643262"/>
<sequence>MKWYLHVLKNYAVFQGRATRKEYWMFVLFNFIIWCVLSAIELITDMPPFLRIVYLVAVFIPSLAVTARRLHDIGRSGWWQLISIIPIAGSICLFILLCLRSESQLNRFDVPNKVA</sequence>
<dbReference type="PANTHER" id="PTHR34980">
    <property type="entry name" value="INNER MEMBRANE PROTEIN-RELATED-RELATED"/>
    <property type="match status" value="1"/>
</dbReference>
<dbReference type="InterPro" id="IPR008523">
    <property type="entry name" value="DUF805"/>
</dbReference>
<reference evidence="1 2" key="1">
    <citation type="journal article" date="2015" name="Genome Announc.">
        <title>Complete genome sequences for 35 biothreat assay-relevant bacillus species.</title>
        <authorList>
            <person name="Johnson S.L."/>
            <person name="Daligault H.E."/>
            <person name="Davenport K.W."/>
            <person name="Jaissle J."/>
            <person name="Frey K.G."/>
            <person name="Ladner J.T."/>
            <person name="Broomall S.M."/>
            <person name="Bishop-Lilly K.A."/>
            <person name="Bruce D.C."/>
            <person name="Gibbons H.S."/>
            <person name="Coyne S.R."/>
            <person name="Lo C.C."/>
            <person name="Meincke L."/>
            <person name="Munk A.C."/>
            <person name="Koroleva G.I."/>
            <person name="Rosenzweig C.N."/>
            <person name="Palacios G.F."/>
            <person name="Redden C.L."/>
            <person name="Minogue T.D."/>
            <person name="Chain P.S."/>
        </authorList>
    </citation>
    <scope>NUCLEOTIDE SEQUENCE [LARGE SCALE GENOMIC DNA]</scope>
    <source>
        <strain evidence="2">ATCC 14581 / DSM 32 / JCM 2506 / NBRC 15308 / NCIMB 9376 / NCTC 10342 / NRRL B-14308 / VKM B-512</strain>
    </source>
</reference>
<evidence type="ECO:0000313" key="1">
    <source>
        <dbReference type="EMBL" id="AJI24763.1"/>
    </source>
</evidence>
<dbReference type="KEGG" id="bmeg:BG04_5313"/>
<dbReference type="PANTHER" id="PTHR34980:SF2">
    <property type="entry name" value="INNER MEMBRANE PROTEIN YHAH-RELATED"/>
    <property type="match status" value="1"/>
</dbReference>
<gene>
    <name evidence="1" type="primary">yhaI</name>
    <name evidence="1" type="ORF">BG04_5313</name>
</gene>
<dbReference type="HOGENOM" id="CLU_093674_4_1_9"/>
<protein>
    <submittedName>
        <fullName evidence="1">Inner membrane protein yhaI</fullName>
    </submittedName>
</protein>
<dbReference type="Pfam" id="PF05656">
    <property type="entry name" value="DUF805"/>
    <property type="match status" value="1"/>
</dbReference>
<dbReference type="AlphaFoldDB" id="A0A0B6AVN7"/>
<dbReference type="RefSeq" id="WP_034651157.1">
    <property type="nucleotide sequence ID" value="NZ_BCVB01000011.1"/>
</dbReference>
<proteinExistence type="predicted"/>
<dbReference type="EMBL" id="CP009920">
    <property type="protein sequence ID" value="AJI24763.1"/>
    <property type="molecule type" value="Genomic_DNA"/>
</dbReference>
<evidence type="ECO:0000313" key="2">
    <source>
        <dbReference type="Proteomes" id="UP000031829"/>
    </source>
</evidence>
<accession>A0A0B6AVN7</accession>
<name>A0A0B6AVN7_PRIM2</name>